<evidence type="ECO:0000256" key="1">
    <source>
        <dbReference type="SAM" id="MobiDB-lite"/>
    </source>
</evidence>
<evidence type="ECO:0000313" key="2">
    <source>
        <dbReference type="EMBL" id="GFD61134.1"/>
    </source>
</evidence>
<feature type="non-terminal residue" evidence="2">
    <location>
        <position position="1"/>
    </location>
</feature>
<gene>
    <name evidence="2" type="ORF">Tci_933103</name>
</gene>
<dbReference type="EMBL" id="BKCJ011887217">
    <property type="protein sequence ID" value="GFD61134.1"/>
    <property type="molecule type" value="Genomic_DNA"/>
</dbReference>
<accession>A0A699XZW9</accession>
<feature type="compositionally biased region" description="Basic residues" evidence="1">
    <location>
        <begin position="29"/>
        <end position="39"/>
    </location>
</feature>
<feature type="region of interest" description="Disordered" evidence="1">
    <location>
        <begin position="20"/>
        <end position="39"/>
    </location>
</feature>
<proteinExistence type="predicted"/>
<sequence>DGRGILRTRPDHAYGNAVRAAAPAAGQAPHHRLHFARPR</sequence>
<reference evidence="2" key="1">
    <citation type="journal article" date="2019" name="Sci. Rep.">
        <title>Draft genome of Tanacetum cinerariifolium, the natural source of mosquito coil.</title>
        <authorList>
            <person name="Yamashiro T."/>
            <person name="Shiraishi A."/>
            <person name="Satake H."/>
            <person name="Nakayama K."/>
        </authorList>
    </citation>
    <scope>NUCLEOTIDE SEQUENCE</scope>
</reference>
<protein>
    <submittedName>
        <fullName evidence="2">Uncharacterized protein</fullName>
    </submittedName>
</protein>
<name>A0A699XZW9_TANCI</name>
<comment type="caution">
    <text evidence="2">The sequence shown here is derived from an EMBL/GenBank/DDBJ whole genome shotgun (WGS) entry which is preliminary data.</text>
</comment>
<organism evidence="2">
    <name type="scientific">Tanacetum cinerariifolium</name>
    <name type="common">Dalmatian daisy</name>
    <name type="synonym">Chrysanthemum cinerariifolium</name>
    <dbReference type="NCBI Taxonomy" id="118510"/>
    <lineage>
        <taxon>Eukaryota</taxon>
        <taxon>Viridiplantae</taxon>
        <taxon>Streptophyta</taxon>
        <taxon>Embryophyta</taxon>
        <taxon>Tracheophyta</taxon>
        <taxon>Spermatophyta</taxon>
        <taxon>Magnoliopsida</taxon>
        <taxon>eudicotyledons</taxon>
        <taxon>Gunneridae</taxon>
        <taxon>Pentapetalae</taxon>
        <taxon>asterids</taxon>
        <taxon>campanulids</taxon>
        <taxon>Asterales</taxon>
        <taxon>Asteraceae</taxon>
        <taxon>Asteroideae</taxon>
        <taxon>Anthemideae</taxon>
        <taxon>Anthemidinae</taxon>
        <taxon>Tanacetum</taxon>
    </lineage>
</organism>
<dbReference type="AlphaFoldDB" id="A0A699XZW9"/>